<dbReference type="AlphaFoldDB" id="A0A8J5TLQ6"/>
<dbReference type="FunFam" id="3.30.420.10:FF:000031">
    <property type="entry name" value="RNA exonuclease 1"/>
    <property type="match status" value="1"/>
</dbReference>
<evidence type="ECO:0000256" key="4">
    <source>
        <dbReference type="ARBA" id="ARBA00022801"/>
    </source>
</evidence>
<evidence type="ECO:0000256" key="2">
    <source>
        <dbReference type="ARBA" id="ARBA00006357"/>
    </source>
</evidence>
<reference evidence="10" key="1">
    <citation type="journal article" date="2021" name="Sci. Adv.">
        <title>The American lobster genome reveals insights on longevity, neural, and immune adaptations.</title>
        <authorList>
            <person name="Polinski J.M."/>
            <person name="Zimin A.V."/>
            <person name="Clark K.F."/>
            <person name="Kohn A.B."/>
            <person name="Sadowski N."/>
            <person name="Timp W."/>
            <person name="Ptitsyn A."/>
            <person name="Khanna P."/>
            <person name="Romanova D.Y."/>
            <person name="Williams P."/>
            <person name="Greenwood S.J."/>
            <person name="Moroz L.L."/>
            <person name="Walt D.R."/>
            <person name="Bodnar A.G."/>
        </authorList>
    </citation>
    <scope>NUCLEOTIDE SEQUENCE</scope>
    <source>
        <strain evidence="10">GMGI-L3</strain>
    </source>
</reference>
<feature type="region of interest" description="Disordered" evidence="7">
    <location>
        <begin position="160"/>
        <end position="219"/>
    </location>
</feature>
<feature type="domain" description="Exonuclease" evidence="9">
    <location>
        <begin position="464"/>
        <end position="626"/>
    </location>
</feature>
<evidence type="ECO:0000256" key="3">
    <source>
        <dbReference type="ARBA" id="ARBA00022722"/>
    </source>
</evidence>
<feature type="compositionally biased region" description="Low complexity" evidence="7">
    <location>
        <begin position="160"/>
        <end position="180"/>
    </location>
</feature>
<feature type="compositionally biased region" description="Basic residues" evidence="7">
    <location>
        <begin position="194"/>
        <end position="208"/>
    </location>
</feature>
<keyword evidence="4" id="KW-0378">Hydrolase</keyword>
<dbReference type="OrthoDB" id="206335at2759"/>
<sequence length="640" mass="69953">MAGSEIHAANDLTMFFISFVVGATVIVLIWLKWRMKDSSSETSEGSSKKKRGTESASSKNASHKSSKKKPVTRRKSGNTVHFTHSELLTSLKGHSGSITGGGFSANGKHFISTADVGSGGRFDPGGRRVDKMIPNKNNFALDDTLDLSCISVGGSSSSLEEIDSSSVSSSSHVATSNAPSDTEDCMMASNISKMSRRQRKNKNKKNKCRGSLSTSQGGTSRVVSQSTKLLFDTLGKTEEQLYDMFFPLCCGTEERVLNGYPYVSNLGVFVFRTSGFTTLAGVLSGCELVDAEMNNKQQTSIHDMDSVEDNSSDYSEPESLEDVSTSDSYHDDCQETSSGISSDSKDSECDYEGTYASDLDVNNCSNFDSSLIYEEKKLSSFQLIEKCKRCKQNFDVNDNGRRACHYHPKKVTMRKDDQLRYQCCNKMKGVQGCTTVPMHVYHNLKSGVNGPLEGFIATRGGGLRILGLDCEMVFTTEGFELARVTIVSITGKVLLDLYVKPNGRVFDYNTQFSGITAGHMNQAISFNEARERVLSVVSSSTILIGHSLEGDLSSLRMVHRIVIDTALLLKAPQNSQSVVNKQSLKSLAKRHLSRDIQKGGSKGHDSLEDASAVLDLVLNRFIESRKVFKVAPLPVALQNM</sequence>
<evidence type="ECO:0000256" key="1">
    <source>
        <dbReference type="ARBA" id="ARBA00004123"/>
    </source>
</evidence>
<feature type="region of interest" description="Disordered" evidence="7">
    <location>
        <begin position="39"/>
        <end position="79"/>
    </location>
</feature>
<dbReference type="SMART" id="SM00479">
    <property type="entry name" value="EXOIII"/>
    <property type="match status" value="1"/>
</dbReference>
<evidence type="ECO:0000256" key="6">
    <source>
        <dbReference type="ARBA" id="ARBA00023242"/>
    </source>
</evidence>
<proteinExistence type="inferred from homology"/>
<dbReference type="PANTHER" id="PTHR12801:SF115">
    <property type="entry name" value="FI18136P1-RELATED"/>
    <property type="match status" value="1"/>
</dbReference>
<feature type="compositionally biased region" description="Basic residues" evidence="7">
    <location>
        <begin position="61"/>
        <end position="76"/>
    </location>
</feature>
<protein>
    <submittedName>
        <fullName evidence="10">RNA exonuclease 3-like</fullName>
    </submittedName>
</protein>
<dbReference type="GO" id="GO:0004527">
    <property type="term" value="F:exonuclease activity"/>
    <property type="evidence" value="ECO:0007669"/>
    <property type="project" value="UniProtKB-KW"/>
</dbReference>
<keyword evidence="8" id="KW-0812">Transmembrane</keyword>
<dbReference type="EMBL" id="JAHLQT010006356">
    <property type="protein sequence ID" value="KAG7174993.1"/>
    <property type="molecule type" value="Genomic_DNA"/>
</dbReference>
<dbReference type="Pfam" id="PF00929">
    <property type="entry name" value="RNase_T"/>
    <property type="match status" value="1"/>
</dbReference>
<keyword evidence="3" id="KW-0540">Nuclease</keyword>
<dbReference type="PANTHER" id="PTHR12801">
    <property type="entry name" value="RNA EXONUCLEASE REXO1 / RECO3 FAMILY MEMBER-RELATED"/>
    <property type="match status" value="1"/>
</dbReference>
<evidence type="ECO:0000256" key="7">
    <source>
        <dbReference type="SAM" id="MobiDB-lite"/>
    </source>
</evidence>
<dbReference type="InterPro" id="IPR047021">
    <property type="entry name" value="REXO1/3/4-like"/>
</dbReference>
<comment type="caution">
    <text evidence="10">The sequence shown here is derived from an EMBL/GenBank/DDBJ whole genome shotgun (WGS) entry which is preliminary data.</text>
</comment>
<organism evidence="10 11">
    <name type="scientific">Homarus americanus</name>
    <name type="common">American lobster</name>
    <dbReference type="NCBI Taxonomy" id="6706"/>
    <lineage>
        <taxon>Eukaryota</taxon>
        <taxon>Metazoa</taxon>
        <taxon>Ecdysozoa</taxon>
        <taxon>Arthropoda</taxon>
        <taxon>Crustacea</taxon>
        <taxon>Multicrustacea</taxon>
        <taxon>Malacostraca</taxon>
        <taxon>Eumalacostraca</taxon>
        <taxon>Eucarida</taxon>
        <taxon>Decapoda</taxon>
        <taxon>Pleocyemata</taxon>
        <taxon>Astacidea</taxon>
        <taxon>Nephropoidea</taxon>
        <taxon>Nephropidae</taxon>
        <taxon>Homarus</taxon>
    </lineage>
</organism>
<feature type="transmembrane region" description="Helical" evidence="8">
    <location>
        <begin position="12"/>
        <end position="31"/>
    </location>
</feature>
<dbReference type="Proteomes" id="UP000747542">
    <property type="component" value="Unassembled WGS sequence"/>
</dbReference>
<evidence type="ECO:0000259" key="9">
    <source>
        <dbReference type="SMART" id="SM00479"/>
    </source>
</evidence>
<dbReference type="InterPro" id="IPR013520">
    <property type="entry name" value="Ribonucl_H"/>
</dbReference>
<keyword evidence="5 10" id="KW-0269">Exonuclease</keyword>
<evidence type="ECO:0000256" key="5">
    <source>
        <dbReference type="ARBA" id="ARBA00022839"/>
    </source>
</evidence>
<feature type="region of interest" description="Disordered" evidence="7">
    <location>
        <begin position="299"/>
        <end position="347"/>
    </location>
</feature>
<name>A0A8J5TLQ6_HOMAM</name>
<dbReference type="CDD" id="cd06145">
    <property type="entry name" value="REX1_like"/>
    <property type="match status" value="1"/>
</dbReference>
<dbReference type="InterPro" id="IPR034922">
    <property type="entry name" value="REX1-like_exo"/>
</dbReference>
<feature type="compositionally biased region" description="Acidic residues" evidence="7">
    <location>
        <begin position="306"/>
        <end position="321"/>
    </location>
</feature>
<evidence type="ECO:0000256" key="8">
    <source>
        <dbReference type="SAM" id="Phobius"/>
    </source>
</evidence>
<keyword evidence="8" id="KW-1133">Transmembrane helix</keyword>
<comment type="similarity">
    <text evidence="2">Belongs to the REXO1/REXO3 family.</text>
</comment>
<keyword evidence="11" id="KW-1185">Reference proteome</keyword>
<gene>
    <name evidence="10" type="primary">REX3-L</name>
    <name evidence="10" type="ORF">Hamer_G015202</name>
</gene>
<keyword evidence="8" id="KW-0472">Membrane</keyword>
<evidence type="ECO:0000313" key="10">
    <source>
        <dbReference type="EMBL" id="KAG7174993.1"/>
    </source>
</evidence>
<dbReference type="GO" id="GO:0010629">
    <property type="term" value="P:negative regulation of gene expression"/>
    <property type="evidence" value="ECO:0007669"/>
    <property type="project" value="UniProtKB-ARBA"/>
</dbReference>
<accession>A0A8J5TLQ6</accession>
<evidence type="ECO:0000313" key="11">
    <source>
        <dbReference type="Proteomes" id="UP000747542"/>
    </source>
</evidence>
<dbReference type="GO" id="GO:0005634">
    <property type="term" value="C:nucleus"/>
    <property type="evidence" value="ECO:0007669"/>
    <property type="project" value="UniProtKB-SubCell"/>
</dbReference>
<keyword evidence="6" id="KW-0539">Nucleus</keyword>
<comment type="subcellular location">
    <subcellularLocation>
        <location evidence="1">Nucleus</location>
    </subcellularLocation>
</comment>